<evidence type="ECO:0000313" key="3">
    <source>
        <dbReference type="WBParaSite" id="L893_g28087.t1"/>
    </source>
</evidence>
<dbReference type="Proteomes" id="UP000095287">
    <property type="component" value="Unplaced"/>
</dbReference>
<accession>A0A1I7ZN00</accession>
<protein>
    <submittedName>
        <fullName evidence="3">16S rRNA (uracil(1498)-N(3))-methyltransferase</fullName>
    </submittedName>
</protein>
<proteinExistence type="predicted"/>
<evidence type="ECO:0000313" key="2">
    <source>
        <dbReference type="Proteomes" id="UP000095287"/>
    </source>
</evidence>
<sequence length="230" mass="24505">MQLLVSGGGELDMTTGHKLGPEIASYELLEPSEAIPIFVDMTKETLKLSGRRLTKIGKLIEIARLSKSCISSHLFTLPRLCIASPIPTFNSPCPQHQISIAIGNPSEERSLDELTGRDQAGGGPSRGCAPNKAESDSSALLKFQHFPASITFVMGPPEEGLTPLKRLFRCTPGEVSGEVREATWEGIVLQGTGKEARTLELGVASNEAEESTAGCTKGLCQEGQVWSNAG</sequence>
<feature type="region of interest" description="Disordered" evidence="1">
    <location>
        <begin position="109"/>
        <end position="133"/>
    </location>
</feature>
<name>A0A1I7ZN00_9BILA</name>
<reference evidence="3" key="1">
    <citation type="submission" date="2016-11" db="UniProtKB">
        <authorList>
            <consortium name="WormBaseParasite"/>
        </authorList>
    </citation>
    <scope>IDENTIFICATION</scope>
</reference>
<evidence type="ECO:0000256" key="1">
    <source>
        <dbReference type="SAM" id="MobiDB-lite"/>
    </source>
</evidence>
<organism evidence="2 3">
    <name type="scientific">Steinernema glaseri</name>
    <dbReference type="NCBI Taxonomy" id="37863"/>
    <lineage>
        <taxon>Eukaryota</taxon>
        <taxon>Metazoa</taxon>
        <taxon>Ecdysozoa</taxon>
        <taxon>Nematoda</taxon>
        <taxon>Chromadorea</taxon>
        <taxon>Rhabditida</taxon>
        <taxon>Tylenchina</taxon>
        <taxon>Panagrolaimomorpha</taxon>
        <taxon>Strongyloidoidea</taxon>
        <taxon>Steinernematidae</taxon>
        <taxon>Steinernema</taxon>
    </lineage>
</organism>
<keyword evidence="2" id="KW-1185">Reference proteome</keyword>
<dbReference type="WBParaSite" id="L893_g28087.t1">
    <property type="protein sequence ID" value="L893_g28087.t1"/>
    <property type="gene ID" value="L893_g28087"/>
</dbReference>
<dbReference type="AlphaFoldDB" id="A0A1I7ZN00"/>